<keyword evidence="2" id="KW-0548">Nucleotidyltransferase</keyword>
<keyword evidence="3" id="KW-1185">Reference proteome</keyword>
<keyword evidence="1" id="KW-0812">Transmembrane</keyword>
<evidence type="ECO:0000256" key="1">
    <source>
        <dbReference type="SAM" id="Phobius"/>
    </source>
</evidence>
<geneLocation type="plasmid" evidence="2 3">
    <name>pHl5678-1</name>
</geneLocation>
<keyword evidence="2" id="KW-0614">Plasmid</keyword>
<sequence>MDSVSAWRAAVFVAFALFFGFLVWFIDEPLSRSLLSVAVLTFVFLGASAFKPVVTHPLYNLVSAVYTTLLFAGMYFGGAYNDVVLLVLTVLSTLGVGVEVYNYRHGTSYLRLDYS</sequence>
<feature type="transmembrane region" description="Helical" evidence="1">
    <location>
        <begin position="32"/>
        <end position="50"/>
    </location>
</feature>
<name>A0ABY5RIN5_HALLR</name>
<dbReference type="Pfam" id="PF26260">
    <property type="entry name" value="DUF8064"/>
    <property type="match status" value="1"/>
</dbReference>
<dbReference type="EMBL" id="CP078064">
    <property type="protein sequence ID" value="UVE52231.1"/>
    <property type="molecule type" value="Genomic_DNA"/>
</dbReference>
<organism evidence="2 3">
    <name type="scientific">Haloferax larsenii</name>
    <dbReference type="NCBI Taxonomy" id="302484"/>
    <lineage>
        <taxon>Archaea</taxon>
        <taxon>Methanobacteriati</taxon>
        <taxon>Methanobacteriota</taxon>
        <taxon>Stenosarchaea group</taxon>
        <taxon>Halobacteria</taxon>
        <taxon>Halobacteriales</taxon>
        <taxon>Haloferacaceae</taxon>
        <taxon>Haloferax</taxon>
    </lineage>
</organism>
<keyword evidence="1" id="KW-0472">Membrane</keyword>
<dbReference type="Proteomes" id="UP001058330">
    <property type="component" value="Plasmid pHl5678-1"/>
</dbReference>
<reference evidence="2" key="1">
    <citation type="submission" date="2021-07" db="EMBL/GenBank/DDBJ databases">
        <title>Studies on halocins as antimicrobial molecules from haloarchaea.</title>
        <authorList>
            <person name="Kumar S."/>
            <person name="Khare S.K."/>
        </authorList>
    </citation>
    <scope>NUCLEOTIDE SEQUENCE</scope>
    <source>
        <strain evidence="2">NCIM 5678</strain>
        <plasmid evidence="2">pHl5678-1</plasmid>
    </source>
</reference>
<feature type="transmembrane region" description="Helical" evidence="1">
    <location>
        <begin position="7"/>
        <end position="26"/>
    </location>
</feature>
<feature type="transmembrane region" description="Helical" evidence="1">
    <location>
        <begin position="57"/>
        <end position="77"/>
    </location>
</feature>
<evidence type="ECO:0000313" key="2">
    <source>
        <dbReference type="EMBL" id="UVE52231.1"/>
    </source>
</evidence>
<evidence type="ECO:0000313" key="3">
    <source>
        <dbReference type="Proteomes" id="UP001058330"/>
    </source>
</evidence>
<dbReference type="InterPro" id="IPR058377">
    <property type="entry name" value="DUF8064"/>
</dbReference>
<keyword evidence="2" id="KW-0808">Transferase</keyword>
<protein>
    <submittedName>
        <fullName evidence="2">Phosphatidate cytidylyltransferase</fullName>
    </submittedName>
</protein>
<proteinExistence type="predicted"/>
<dbReference type="GO" id="GO:0016779">
    <property type="term" value="F:nucleotidyltransferase activity"/>
    <property type="evidence" value="ECO:0007669"/>
    <property type="project" value="UniProtKB-KW"/>
</dbReference>
<accession>A0ABY5RIN5</accession>
<keyword evidence="1" id="KW-1133">Transmembrane helix</keyword>
<feature type="transmembrane region" description="Helical" evidence="1">
    <location>
        <begin position="83"/>
        <end position="101"/>
    </location>
</feature>
<gene>
    <name evidence="2" type="ORF">KU306_16465</name>
</gene>